<evidence type="ECO:0000313" key="2">
    <source>
        <dbReference type="Proteomes" id="UP001596203"/>
    </source>
</evidence>
<protein>
    <submittedName>
        <fullName evidence="1">YbaB/EbfC family nucleoid-associated protein</fullName>
    </submittedName>
</protein>
<dbReference type="Proteomes" id="UP001596203">
    <property type="component" value="Unassembled WGS sequence"/>
</dbReference>
<keyword evidence="2" id="KW-1185">Reference proteome</keyword>
<organism evidence="1 2">
    <name type="scientific">Plantactinospora solaniradicis</name>
    <dbReference type="NCBI Taxonomy" id="1723736"/>
    <lineage>
        <taxon>Bacteria</taxon>
        <taxon>Bacillati</taxon>
        <taxon>Actinomycetota</taxon>
        <taxon>Actinomycetes</taxon>
        <taxon>Micromonosporales</taxon>
        <taxon>Micromonosporaceae</taxon>
        <taxon>Plantactinospora</taxon>
    </lineage>
</organism>
<sequence>MDISAGELSGRLAEYSRLTDDVLAMRDGIDKIRVTAESPDGLVAATVGGRGELRDLELDPRIYREPDAAALARTIVGTIRDAAGAAAQDAARIAARLIRAEADERADPLVDPVLHLLETEPERSQRLWRG</sequence>
<proteinExistence type="predicted"/>
<name>A0ABW1KLK5_9ACTN</name>
<dbReference type="Pfam" id="PF02575">
    <property type="entry name" value="YbaB_DNA_bd"/>
    <property type="match status" value="1"/>
</dbReference>
<gene>
    <name evidence="1" type="ORF">ACFP2T_39270</name>
</gene>
<evidence type="ECO:0000313" key="1">
    <source>
        <dbReference type="EMBL" id="MFC6022186.1"/>
    </source>
</evidence>
<dbReference type="SUPFAM" id="SSF82607">
    <property type="entry name" value="YbaB-like"/>
    <property type="match status" value="1"/>
</dbReference>
<dbReference type="EMBL" id="JBHSPR010000056">
    <property type="protein sequence ID" value="MFC6022186.1"/>
    <property type="molecule type" value="Genomic_DNA"/>
</dbReference>
<dbReference type="InterPro" id="IPR036894">
    <property type="entry name" value="YbaB-like_sf"/>
</dbReference>
<accession>A0ABW1KLK5</accession>
<dbReference type="InterPro" id="IPR004401">
    <property type="entry name" value="YbaB/EbfC"/>
</dbReference>
<comment type="caution">
    <text evidence="1">The sequence shown here is derived from an EMBL/GenBank/DDBJ whole genome shotgun (WGS) entry which is preliminary data.</text>
</comment>
<dbReference type="RefSeq" id="WP_377431464.1">
    <property type="nucleotide sequence ID" value="NZ_JBHSPR010000056.1"/>
</dbReference>
<dbReference type="Gene3D" id="3.30.1310.10">
    <property type="entry name" value="Nucleoid-associated protein YbaB-like domain"/>
    <property type="match status" value="1"/>
</dbReference>
<reference evidence="2" key="1">
    <citation type="journal article" date="2019" name="Int. J. Syst. Evol. Microbiol.">
        <title>The Global Catalogue of Microorganisms (GCM) 10K type strain sequencing project: providing services to taxonomists for standard genome sequencing and annotation.</title>
        <authorList>
            <consortium name="The Broad Institute Genomics Platform"/>
            <consortium name="The Broad Institute Genome Sequencing Center for Infectious Disease"/>
            <person name="Wu L."/>
            <person name="Ma J."/>
        </authorList>
    </citation>
    <scope>NUCLEOTIDE SEQUENCE [LARGE SCALE GENOMIC DNA]</scope>
    <source>
        <strain evidence="2">ZS-35-S2</strain>
    </source>
</reference>